<dbReference type="SUPFAM" id="SSF46785">
    <property type="entry name" value="Winged helix' DNA-binding domain"/>
    <property type="match status" value="1"/>
</dbReference>
<dbReference type="PROSITE" id="PS50042">
    <property type="entry name" value="CNMP_BINDING_3"/>
    <property type="match status" value="1"/>
</dbReference>
<dbReference type="Pfam" id="PF13545">
    <property type="entry name" value="HTH_Crp_2"/>
    <property type="match status" value="1"/>
</dbReference>
<comment type="caution">
    <text evidence="6">The sequence shown here is derived from an EMBL/GenBank/DDBJ whole genome shotgun (WGS) entry which is preliminary data.</text>
</comment>
<keyword evidence="1" id="KW-0805">Transcription regulation</keyword>
<dbReference type="AlphaFoldDB" id="A0A840NPX7"/>
<dbReference type="InterPro" id="IPR050397">
    <property type="entry name" value="Env_Response_Regulators"/>
</dbReference>
<dbReference type="PANTHER" id="PTHR24567">
    <property type="entry name" value="CRP FAMILY TRANSCRIPTIONAL REGULATORY PROTEIN"/>
    <property type="match status" value="1"/>
</dbReference>
<dbReference type="InterPro" id="IPR036388">
    <property type="entry name" value="WH-like_DNA-bd_sf"/>
</dbReference>
<dbReference type="InterPro" id="IPR018488">
    <property type="entry name" value="cNMP-bd_CS"/>
</dbReference>
<accession>A0A840NPX7</accession>
<evidence type="ECO:0000256" key="1">
    <source>
        <dbReference type="ARBA" id="ARBA00023015"/>
    </source>
</evidence>
<dbReference type="Proteomes" id="UP000578449">
    <property type="component" value="Unassembled WGS sequence"/>
</dbReference>
<evidence type="ECO:0000313" key="6">
    <source>
        <dbReference type="EMBL" id="MBB5130604.1"/>
    </source>
</evidence>
<dbReference type="EMBL" id="JACHGN010000001">
    <property type="protein sequence ID" value="MBB5130604.1"/>
    <property type="molecule type" value="Genomic_DNA"/>
</dbReference>
<gene>
    <name evidence="6" type="ORF">HNP84_000292</name>
</gene>
<feature type="domain" description="Cyclic nucleotide-binding" evidence="4">
    <location>
        <begin position="1"/>
        <end position="110"/>
    </location>
</feature>
<dbReference type="RefSeq" id="WP_185047465.1">
    <property type="nucleotide sequence ID" value="NZ_BAABIX010000006.1"/>
</dbReference>
<dbReference type="InterPro" id="IPR036390">
    <property type="entry name" value="WH_DNA-bd_sf"/>
</dbReference>
<evidence type="ECO:0000259" key="4">
    <source>
        <dbReference type="PROSITE" id="PS50042"/>
    </source>
</evidence>
<dbReference type="CDD" id="cd00038">
    <property type="entry name" value="CAP_ED"/>
    <property type="match status" value="1"/>
</dbReference>
<evidence type="ECO:0000313" key="7">
    <source>
        <dbReference type="Proteomes" id="UP000578449"/>
    </source>
</evidence>
<name>A0A840NPX7_9ACTN</name>
<dbReference type="GO" id="GO:0003700">
    <property type="term" value="F:DNA-binding transcription factor activity"/>
    <property type="evidence" value="ECO:0007669"/>
    <property type="project" value="TreeGrafter"/>
</dbReference>
<reference evidence="6 7" key="1">
    <citation type="submission" date="2020-08" db="EMBL/GenBank/DDBJ databases">
        <title>Genomic Encyclopedia of Type Strains, Phase IV (KMG-IV): sequencing the most valuable type-strain genomes for metagenomic binning, comparative biology and taxonomic classification.</title>
        <authorList>
            <person name="Goeker M."/>
        </authorList>
    </citation>
    <scope>NUCLEOTIDE SEQUENCE [LARGE SCALE GENOMIC DNA]</scope>
    <source>
        <strain evidence="6 7">DSM 45615</strain>
    </source>
</reference>
<protein>
    <submittedName>
        <fullName evidence="6">CRP-like cAMP-binding protein</fullName>
    </submittedName>
</protein>
<keyword evidence="2" id="KW-0238">DNA-binding</keyword>
<dbReference type="Gene3D" id="1.10.10.10">
    <property type="entry name" value="Winged helix-like DNA-binding domain superfamily/Winged helix DNA-binding domain"/>
    <property type="match status" value="1"/>
</dbReference>
<sequence length="223" mass="24236">MAALDQRARDEFLALGEPRRHESGEVLIHQHDLRCDRVYLLRSARTGASACAKVTANLDNGMEILLGVRVHGDLIGEMGVLRGAPRSATVTVCSPSLAYRIPASAFLAFLDRNPRVGVALAGMIAERLQWANQRRLDFAAFDVQARLARVIGELARRHGVAVPDGTDLGVTLSQQELGLLVGARDAAVGKAMRALREGGALRTRYRRIIITDPVRLEAAQRAT</sequence>
<dbReference type="SMART" id="SM00100">
    <property type="entry name" value="cNMP"/>
    <property type="match status" value="1"/>
</dbReference>
<keyword evidence="3" id="KW-0804">Transcription</keyword>
<dbReference type="PANTHER" id="PTHR24567:SF74">
    <property type="entry name" value="HTH-TYPE TRANSCRIPTIONAL REGULATOR ARCR"/>
    <property type="match status" value="1"/>
</dbReference>
<dbReference type="InterPro" id="IPR018490">
    <property type="entry name" value="cNMP-bd_dom_sf"/>
</dbReference>
<feature type="domain" description="HTH crp-type" evidence="5">
    <location>
        <begin position="141"/>
        <end position="214"/>
    </location>
</feature>
<dbReference type="InterPro" id="IPR012318">
    <property type="entry name" value="HTH_CRP"/>
</dbReference>
<dbReference type="GO" id="GO:0005829">
    <property type="term" value="C:cytosol"/>
    <property type="evidence" value="ECO:0007669"/>
    <property type="project" value="TreeGrafter"/>
</dbReference>
<keyword evidence="7" id="KW-1185">Reference proteome</keyword>
<dbReference type="Gene3D" id="2.60.120.10">
    <property type="entry name" value="Jelly Rolls"/>
    <property type="match status" value="1"/>
</dbReference>
<dbReference type="PROSITE" id="PS00889">
    <property type="entry name" value="CNMP_BINDING_2"/>
    <property type="match status" value="1"/>
</dbReference>
<dbReference type="Pfam" id="PF00027">
    <property type="entry name" value="cNMP_binding"/>
    <property type="match status" value="1"/>
</dbReference>
<dbReference type="GO" id="GO:0003677">
    <property type="term" value="F:DNA binding"/>
    <property type="evidence" value="ECO:0007669"/>
    <property type="project" value="UniProtKB-KW"/>
</dbReference>
<evidence type="ECO:0000256" key="2">
    <source>
        <dbReference type="ARBA" id="ARBA00023125"/>
    </source>
</evidence>
<dbReference type="InterPro" id="IPR014710">
    <property type="entry name" value="RmlC-like_jellyroll"/>
</dbReference>
<proteinExistence type="predicted"/>
<dbReference type="PROSITE" id="PS51063">
    <property type="entry name" value="HTH_CRP_2"/>
    <property type="match status" value="1"/>
</dbReference>
<dbReference type="InterPro" id="IPR000595">
    <property type="entry name" value="cNMP-bd_dom"/>
</dbReference>
<evidence type="ECO:0000256" key="3">
    <source>
        <dbReference type="ARBA" id="ARBA00023163"/>
    </source>
</evidence>
<evidence type="ECO:0000259" key="5">
    <source>
        <dbReference type="PROSITE" id="PS51063"/>
    </source>
</evidence>
<dbReference type="SUPFAM" id="SSF51206">
    <property type="entry name" value="cAMP-binding domain-like"/>
    <property type="match status" value="1"/>
</dbReference>
<organism evidence="6 7">
    <name type="scientific">Thermocatellispora tengchongensis</name>
    <dbReference type="NCBI Taxonomy" id="1073253"/>
    <lineage>
        <taxon>Bacteria</taxon>
        <taxon>Bacillati</taxon>
        <taxon>Actinomycetota</taxon>
        <taxon>Actinomycetes</taxon>
        <taxon>Streptosporangiales</taxon>
        <taxon>Streptosporangiaceae</taxon>
        <taxon>Thermocatellispora</taxon>
    </lineage>
</organism>